<dbReference type="Proteomes" id="UP000273977">
    <property type="component" value="Unassembled WGS sequence"/>
</dbReference>
<reference evidence="8 9" key="1">
    <citation type="submission" date="2018-11" db="EMBL/GenBank/DDBJ databases">
        <title>Aerococcus sp. SJQ22, whole genome shotgun sequence.</title>
        <authorList>
            <person name="Sun L."/>
            <person name="Gao X."/>
            <person name="Chen W."/>
            <person name="Huang K."/>
        </authorList>
    </citation>
    <scope>NUCLEOTIDE SEQUENCE [LARGE SCALE GENOMIC DNA]</scope>
    <source>
        <strain evidence="8 9">SJQ22</strain>
    </source>
</reference>
<dbReference type="SMART" id="SM00849">
    <property type="entry name" value="Lactamase_B"/>
    <property type="match status" value="1"/>
</dbReference>
<dbReference type="InterPro" id="IPR036866">
    <property type="entry name" value="RibonucZ/Hydroxyglut_hydro"/>
</dbReference>
<dbReference type="Pfam" id="PF13567">
    <property type="entry name" value="DUF4131"/>
    <property type="match status" value="1"/>
</dbReference>
<name>A0A3N4GHX4_9LACT</name>
<dbReference type="PANTHER" id="PTHR30619">
    <property type="entry name" value="DNA INTERNALIZATION/COMPETENCE PROTEIN COMEC/REC2"/>
    <property type="match status" value="1"/>
</dbReference>
<accession>A0A3N4GHX4</accession>
<gene>
    <name evidence="8" type="ORF">EF384_02705</name>
</gene>
<dbReference type="InterPro" id="IPR001279">
    <property type="entry name" value="Metallo-B-lactamas"/>
</dbReference>
<feature type="transmembrane region" description="Helical" evidence="6">
    <location>
        <begin position="392"/>
        <end position="414"/>
    </location>
</feature>
<protein>
    <submittedName>
        <fullName evidence="8">DNA internalization-related competence protein ComEC/Rec2</fullName>
    </submittedName>
</protein>
<dbReference type="InterPro" id="IPR035681">
    <property type="entry name" value="ComA-like_MBL"/>
</dbReference>
<feature type="transmembrane region" description="Helical" evidence="6">
    <location>
        <begin position="326"/>
        <end position="349"/>
    </location>
</feature>
<sequence>MKYGLIFHAVGILLLILLVFKPHFWSFLLYLVWLVRVFCLHNRQFLRQFVVIQLLLGMFFVYHKQEEVSHLTGKEQQFMLDVAVTDIKVEGNLLSLKGQTSDTVDGKSEKIQVFYTLPDEQSQKDWMTVPQSVRVFAEGTLEVPNQNGNFYLFNYQEYLKRQDIYWILSADEIRIESSLSSFTYWLPNTAQAITQWLQTLSNQTVQAYSLSLFFNQMDALDEDALSAYQTIGLIHLFSISGFHVQYFLRIFKNIFLRMGLTVEHFDLIAILILGLYTMILGMPYGLIRSTMAYSYNVIQDRRGQDPSSIMGTTWAMQVLMILDPQVIFSLSFQLTFALSYTILFTGQAIQARYQHPLMVELWQSFTCTLVTIPFLIMTYFEFSWIALFLNYVYSWVFAAFLFPGLLSILALHIFTLANYFWWLQSAIAYIIQGVEGIAKFAQSWTWFHWITGRPQTWVLLFFVCSLLYFLVSLSEPQLQKSAHIFIAIAILALYANPYLHRYGQVAMVDVGQGDSLLLEMPYQSNVYAIDLAGKMNFSEIAGETKEEDAWKMRDSDSLAERQLIPMYKAAGVRRLKGVFLTHGDYDHIGSFVEIAATFPIENLYLPIGMQADKESLTTIEAGIQAGRNPDMNIIWLRTGDQMNLNRHTKLLVLAPSEVSDGENKDSLVLYGQIGLHRFLFTGDIEGAEEGILPQVPVDILKVAHHGSENSTPPAFIEKIQPKIAWISVGKENRYGHPSERVVADLTAAGVEIQRTDTMGAVHYIYWPKSAKIETVH</sequence>
<dbReference type="InterPro" id="IPR052159">
    <property type="entry name" value="Competence_DNA_uptake"/>
</dbReference>
<evidence type="ECO:0000256" key="1">
    <source>
        <dbReference type="ARBA" id="ARBA00004651"/>
    </source>
</evidence>
<evidence type="ECO:0000313" key="9">
    <source>
        <dbReference type="Proteomes" id="UP000273977"/>
    </source>
</evidence>
<evidence type="ECO:0000256" key="4">
    <source>
        <dbReference type="ARBA" id="ARBA00022989"/>
    </source>
</evidence>
<keyword evidence="2" id="KW-1003">Cell membrane</keyword>
<feature type="transmembrane region" description="Helical" evidence="6">
    <location>
        <begin position="456"/>
        <end position="474"/>
    </location>
</feature>
<dbReference type="InterPro" id="IPR025405">
    <property type="entry name" value="DUF4131"/>
</dbReference>
<dbReference type="PANTHER" id="PTHR30619:SF7">
    <property type="entry name" value="BETA-LACTAMASE DOMAIN PROTEIN"/>
    <property type="match status" value="1"/>
</dbReference>
<dbReference type="NCBIfam" id="TIGR00360">
    <property type="entry name" value="ComEC_N-term"/>
    <property type="match status" value="1"/>
</dbReference>
<comment type="caution">
    <text evidence="8">The sequence shown here is derived from an EMBL/GenBank/DDBJ whole genome shotgun (WGS) entry which is preliminary data.</text>
</comment>
<dbReference type="CDD" id="cd07731">
    <property type="entry name" value="ComA-like_MBL-fold"/>
    <property type="match status" value="1"/>
</dbReference>
<dbReference type="InterPro" id="IPR004797">
    <property type="entry name" value="Competence_ComEC/Rec2"/>
</dbReference>
<feature type="transmembrane region" description="Helical" evidence="6">
    <location>
        <begin position="361"/>
        <end position="380"/>
    </location>
</feature>
<feature type="transmembrane region" description="Helical" evidence="6">
    <location>
        <begin position="268"/>
        <end position="287"/>
    </location>
</feature>
<feature type="transmembrane region" description="Helical" evidence="6">
    <location>
        <begin position="227"/>
        <end position="248"/>
    </location>
</feature>
<dbReference type="GO" id="GO:0005886">
    <property type="term" value="C:plasma membrane"/>
    <property type="evidence" value="ECO:0007669"/>
    <property type="project" value="UniProtKB-SubCell"/>
</dbReference>
<dbReference type="AlphaFoldDB" id="A0A3N4GHX4"/>
<keyword evidence="5 6" id="KW-0472">Membrane</keyword>
<dbReference type="InterPro" id="IPR004477">
    <property type="entry name" value="ComEC_N"/>
</dbReference>
<dbReference type="Gene3D" id="3.60.15.10">
    <property type="entry name" value="Ribonuclease Z/Hydroxyacylglutathione hydrolase-like"/>
    <property type="match status" value="1"/>
</dbReference>
<feature type="transmembrane region" description="Helical" evidence="6">
    <location>
        <begin position="45"/>
        <end position="62"/>
    </location>
</feature>
<feature type="transmembrane region" description="Helical" evidence="6">
    <location>
        <begin position="6"/>
        <end position="33"/>
    </location>
</feature>
<dbReference type="RefSeq" id="WP_123779452.1">
    <property type="nucleotide sequence ID" value="NZ_RKMG01000005.1"/>
</dbReference>
<evidence type="ECO:0000256" key="2">
    <source>
        <dbReference type="ARBA" id="ARBA00022475"/>
    </source>
</evidence>
<dbReference type="Pfam" id="PF00753">
    <property type="entry name" value="Lactamase_B"/>
    <property type="match status" value="1"/>
</dbReference>
<dbReference type="EMBL" id="RKMG01000005">
    <property type="protein sequence ID" value="RPA61308.1"/>
    <property type="molecule type" value="Genomic_DNA"/>
</dbReference>
<evidence type="ECO:0000256" key="6">
    <source>
        <dbReference type="SAM" id="Phobius"/>
    </source>
</evidence>
<keyword evidence="3 6" id="KW-0812">Transmembrane</keyword>
<dbReference type="SUPFAM" id="SSF56281">
    <property type="entry name" value="Metallo-hydrolase/oxidoreductase"/>
    <property type="match status" value="1"/>
</dbReference>
<dbReference type="Pfam" id="PF03772">
    <property type="entry name" value="Competence"/>
    <property type="match status" value="1"/>
</dbReference>
<feature type="transmembrane region" description="Helical" evidence="6">
    <location>
        <begin position="481"/>
        <end position="499"/>
    </location>
</feature>
<proteinExistence type="predicted"/>
<evidence type="ECO:0000259" key="7">
    <source>
        <dbReference type="SMART" id="SM00849"/>
    </source>
</evidence>
<organism evidence="8 9">
    <name type="scientific">Aerococcus agrisoli</name>
    <dbReference type="NCBI Taxonomy" id="2487350"/>
    <lineage>
        <taxon>Bacteria</taxon>
        <taxon>Bacillati</taxon>
        <taxon>Bacillota</taxon>
        <taxon>Bacilli</taxon>
        <taxon>Lactobacillales</taxon>
        <taxon>Aerococcaceae</taxon>
        <taxon>Aerococcus</taxon>
    </lineage>
</organism>
<evidence type="ECO:0000256" key="5">
    <source>
        <dbReference type="ARBA" id="ARBA00023136"/>
    </source>
</evidence>
<comment type="subcellular location">
    <subcellularLocation>
        <location evidence="1">Cell membrane</location>
        <topology evidence="1">Multi-pass membrane protein</topology>
    </subcellularLocation>
</comment>
<dbReference type="NCBIfam" id="TIGR00361">
    <property type="entry name" value="ComEC_Rec2"/>
    <property type="match status" value="1"/>
</dbReference>
<evidence type="ECO:0000313" key="8">
    <source>
        <dbReference type="EMBL" id="RPA61308.1"/>
    </source>
</evidence>
<keyword evidence="4 6" id="KW-1133">Transmembrane helix</keyword>
<feature type="domain" description="Metallo-beta-lactamase" evidence="7">
    <location>
        <begin position="494"/>
        <end position="730"/>
    </location>
</feature>
<dbReference type="OrthoDB" id="9761531at2"/>
<dbReference type="GO" id="GO:0030420">
    <property type="term" value="P:establishment of competence for transformation"/>
    <property type="evidence" value="ECO:0007669"/>
    <property type="project" value="InterPro"/>
</dbReference>
<keyword evidence="9" id="KW-1185">Reference proteome</keyword>
<evidence type="ECO:0000256" key="3">
    <source>
        <dbReference type="ARBA" id="ARBA00022692"/>
    </source>
</evidence>